<name>A0A5E4C9I0_MARMO</name>
<dbReference type="GO" id="GO:0035556">
    <property type="term" value="P:intracellular signal transduction"/>
    <property type="evidence" value="ECO:0007669"/>
    <property type="project" value="InterPro"/>
</dbReference>
<organism evidence="1 2">
    <name type="scientific">Marmota monax</name>
    <name type="common">Woodchuck</name>
    <dbReference type="NCBI Taxonomy" id="9995"/>
    <lineage>
        <taxon>Eukaryota</taxon>
        <taxon>Metazoa</taxon>
        <taxon>Chordata</taxon>
        <taxon>Craniata</taxon>
        <taxon>Vertebrata</taxon>
        <taxon>Euteleostomi</taxon>
        <taxon>Mammalia</taxon>
        <taxon>Eutheria</taxon>
        <taxon>Euarchontoglires</taxon>
        <taxon>Glires</taxon>
        <taxon>Rodentia</taxon>
        <taxon>Sciuromorpha</taxon>
        <taxon>Sciuridae</taxon>
        <taxon>Xerinae</taxon>
        <taxon>Marmotini</taxon>
        <taxon>Marmota</taxon>
    </lineage>
</organism>
<dbReference type="Proteomes" id="UP000335636">
    <property type="component" value="Unassembled WGS sequence"/>
</dbReference>
<feature type="non-terminal residue" evidence="1">
    <location>
        <position position="1"/>
    </location>
</feature>
<dbReference type="AlphaFoldDB" id="A0A5E4C9I0"/>
<dbReference type="EMBL" id="CABDUW010001091">
    <property type="protein sequence ID" value="VTJ78584.1"/>
    <property type="molecule type" value="Genomic_DNA"/>
</dbReference>
<evidence type="ECO:0000313" key="1">
    <source>
        <dbReference type="EMBL" id="VTJ78584.1"/>
    </source>
</evidence>
<dbReference type="GO" id="GO:1902412">
    <property type="term" value="P:regulation of mitotic cytokinesis"/>
    <property type="evidence" value="ECO:0007669"/>
    <property type="project" value="InterPro"/>
</dbReference>
<proteinExistence type="predicted"/>
<evidence type="ECO:0000313" key="2">
    <source>
        <dbReference type="Proteomes" id="UP000335636"/>
    </source>
</evidence>
<dbReference type="GO" id="GO:0008017">
    <property type="term" value="F:microtubule binding"/>
    <property type="evidence" value="ECO:0007669"/>
    <property type="project" value="InterPro"/>
</dbReference>
<dbReference type="InterPro" id="IPR036572">
    <property type="entry name" value="Doublecortin_dom_sf"/>
</dbReference>
<evidence type="ECO:0008006" key="3">
    <source>
        <dbReference type="Google" id="ProtNLM"/>
    </source>
</evidence>
<sequence>LLDNCSSRLKMTHPARTLYTRDGELIQSWDDIERDMVICVSMGHDFITQKALPQIIVISAVTSAITTRVVRKGSIVQ</sequence>
<gene>
    <name evidence="1" type="ORF">MONAX_5E033576</name>
</gene>
<keyword evidence="2" id="KW-1185">Reference proteome</keyword>
<dbReference type="PANTHER" id="PTHR46302">
    <property type="entry name" value="DOUBLECORTIN DOMAIN-CONTAINING PROTEIN 1"/>
    <property type="match status" value="1"/>
</dbReference>
<dbReference type="PANTHER" id="PTHR46302:SF3">
    <property type="entry name" value="DOUBLECORTIN DOMAIN-CONTAINING PROTEIN 1"/>
    <property type="match status" value="1"/>
</dbReference>
<accession>A0A5E4C9I0</accession>
<protein>
    <recommendedName>
        <fullName evidence="3">Doublecortin domain-containing protein</fullName>
    </recommendedName>
</protein>
<comment type="caution">
    <text evidence="1">The sequence shown here is derived from an EMBL/GenBank/DDBJ whole genome shotgun (WGS) entry which is preliminary data.</text>
</comment>
<dbReference type="SUPFAM" id="SSF89837">
    <property type="entry name" value="Doublecortin (DC)"/>
    <property type="match status" value="1"/>
</dbReference>
<dbReference type="GO" id="GO:0030496">
    <property type="term" value="C:midbody"/>
    <property type="evidence" value="ECO:0007669"/>
    <property type="project" value="TreeGrafter"/>
</dbReference>
<dbReference type="InterPro" id="IPR043188">
    <property type="entry name" value="DCDC1"/>
</dbReference>
<reference evidence="1" key="1">
    <citation type="submission" date="2019-04" db="EMBL/GenBank/DDBJ databases">
        <authorList>
            <person name="Alioto T."/>
            <person name="Alioto T."/>
        </authorList>
    </citation>
    <scope>NUCLEOTIDE SEQUENCE [LARGE SCALE GENOMIC DNA]</scope>
</reference>